<dbReference type="SMART" id="SM00317">
    <property type="entry name" value="SET"/>
    <property type="match status" value="1"/>
</dbReference>
<feature type="compositionally biased region" description="Polar residues" evidence="1">
    <location>
        <begin position="1229"/>
        <end position="1239"/>
    </location>
</feature>
<organism evidence="3 4">
    <name type="scientific">Salix brachista</name>
    <dbReference type="NCBI Taxonomy" id="2182728"/>
    <lineage>
        <taxon>Eukaryota</taxon>
        <taxon>Viridiplantae</taxon>
        <taxon>Streptophyta</taxon>
        <taxon>Embryophyta</taxon>
        <taxon>Tracheophyta</taxon>
        <taxon>Spermatophyta</taxon>
        <taxon>Magnoliopsida</taxon>
        <taxon>eudicotyledons</taxon>
        <taxon>Gunneridae</taxon>
        <taxon>Pentapetalae</taxon>
        <taxon>rosids</taxon>
        <taxon>fabids</taxon>
        <taxon>Malpighiales</taxon>
        <taxon>Salicaceae</taxon>
        <taxon>Saliceae</taxon>
        <taxon>Salix</taxon>
    </lineage>
</organism>
<evidence type="ECO:0000256" key="1">
    <source>
        <dbReference type="SAM" id="MobiDB-lite"/>
    </source>
</evidence>
<dbReference type="InterPro" id="IPR046341">
    <property type="entry name" value="SET_dom_sf"/>
</dbReference>
<dbReference type="InterPro" id="IPR001214">
    <property type="entry name" value="SET_dom"/>
</dbReference>
<feature type="compositionally biased region" description="Basic and acidic residues" evidence="1">
    <location>
        <begin position="448"/>
        <end position="458"/>
    </location>
</feature>
<feature type="region of interest" description="Disordered" evidence="1">
    <location>
        <begin position="56"/>
        <end position="103"/>
    </location>
</feature>
<dbReference type="EMBL" id="VDCV01000017">
    <property type="protein sequence ID" value="KAB5515957.1"/>
    <property type="molecule type" value="Genomic_DNA"/>
</dbReference>
<evidence type="ECO:0000313" key="4">
    <source>
        <dbReference type="Proteomes" id="UP000326939"/>
    </source>
</evidence>
<evidence type="ECO:0000313" key="3">
    <source>
        <dbReference type="EMBL" id="KAB5515957.1"/>
    </source>
</evidence>
<feature type="compositionally biased region" description="Low complexity" evidence="1">
    <location>
        <begin position="459"/>
        <end position="471"/>
    </location>
</feature>
<feature type="compositionally biased region" description="Basic and acidic residues" evidence="1">
    <location>
        <begin position="371"/>
        <end position="403"/>
    </location>
</feature>
<feature type="region of interest" description="Disordered" evidence="1">
    <location>
        <begin position="1229"/>
        <end position="1250"/>
    </location>
</feature>
<feature type="compositionally biased region" description="Basic and acidic residues" evidence="1">
    <location>
        <begin position="486"/>
        <end position="538"/>
    </location>
</feature>
<dbReference type="Pfam" id="PF00856">
    <property type="entry name" value="SET"/>
    <property type="match status" value="1"/>
</dbReference>
<gene>
    <name evidence="3" type="ORF">DKX38_026605</name>
</gene>
<accession>A0A5N5JLN6</accession>
<feature type="compositionally biased region" description="Basic and acidic residues" evidence="1">
    <location>
        <begin position="546"/>
        <end position="573"/>
    </location>
</feature>
<protein>
    <recommendedName>
        <fullName evidence="2">SET domain-containing protein</fullName>
    </recommendedName>
</protein>
<keyword evidence="4" id="KW-1185">Reference proteome</keyword>
<dbReference type="SUPFAM" id="SSF81383">
    <property type="entry name" value="F-box domain"/>
    <property type="match status" value="1"/>
</dbReference>
<evidence type="ECO:0000259" key="2">
    <source>
        <dbReference type="PROSITE" id="PS50280"/>
    </source>
</evidence>
<dbReference type="InterPro" id="IPR057851">
    <property type="entry name" value="ATXR3_GYF"/>
</dbReference>
<dbReference type="PANTHER" id="PTHR46655">
    <property type="entry name" value="HISTONE-LYSINE N-METHYLTRANSFERASE ATXR3"/>
    <property type="match status" value="1"/>
</dbReference>
<dbReference type="SUPFAM" id="SSF82199">
    <property type="entry name" value="SET domain"/>
    <property type="match status" value="1"/>
</dbReference>
<feature type="compositionally biased region" description="Basic and acidic residues" evidence="1">
    <location>
        <begin position="351"/>
        <end position="362"/>
    </location>
</feature>
<feature type="compositionally biased region" description="Basic and acidic residues" evidence="1">
    <location>
        <begin position="1764"/>
        <end position="1779"/>
    </location>
</feature>
<feature type="compositionally biased region" description="Basic and acidic residues" evidence="1">
    <location>
        <begin position="413"/>
        <end position="426"/>
    </location>
</feature>
<reference evidence="4" key="1">
    <citation type="journal article" date="2019" name="Gigascience">
        <title>De novo genome assembly of the endangered Acer yangbiense, a plant species with extremely small populations endemic to Yunnan Province, China.</title>
        <authorList>
            <person name="Yang J."/>
            <person name="Wariss H.M."/>
            <person name="Tao L."/>
            <person name="Zhang R."/>
            <person name="Yun Q."/>
            <person name="Hollingsworth P."/>
            <person name="Dao Z."/>
            <person name="Luo G."/>
            <person name="Guo H."/>
            <person name="Ma Y."/>
            <person name="Sun W."/>
        </authorList>
    </citation>
    <scope>NUCLEOTIDE SEQUENCE [LARGE SCALE GENOMIC DNA]</scope>
    <source>
        <strain evidence="4">cv. br00</strain>
    </source>
</reference>
<feature type="region of interest" description="Disordered" evidence="1">
    <location>
        <begin position="1090"/>
        <end position="1129"/>
    </location>
</feature>
<dbReference type="InterPro" id="IPR045606">
    <property type="entry name" value="ATXR3_C"/>
</dbReference>
<feature type="domain" description="SET" evidence="2">
    <location>
        <begin position="1954"/>
        <end position="2159"/>
    </location>
</feature>
<feature type="region of interest" description="Disordered" evidence="1">
    <location>
        <begin position="1673"/>
        <end position="1695"/>
    </location>
</feature>
<feature type="compositionally biased region" description="Basic and acidic residues" evidence="1">
    <location>
        <begin position="329"/>
        <end position="341"/>
    </location>
</feature>
<feature type="region of interest" description="Disordered" evidence="1">
    <location>
        <begin position="1727"/>
        <end position="1783"/>
    </location>
</feature>
<dbReference type="InterPro" id="IPR036047">
    <property type="entry name" value="F-box-like_dom_sf"/>
</dbReference>
<proteinExistence type="predicted"/>
<feature type="compositionally biased region" description="Basic and acidic residues" evidence="1">
    <location>
        <begin position="621"/>
        <end position="703"/>
    </location>
</feature>
<feature type="region of interest" description="Disordered" evidence="1">
    <location>
        <begin position="329"/>
        <end position="720"/>
    </location>
</feature>
<dbReference type="PANTHER" id="PTHR46655:SF1">
    <property type="entry name" value="HISTONE-LYSINE N-METHYLTRANSFERASE ATXR3"/>
    <property type="match status" value="1"/>
</dbReference>
<dbReference type="Pfam" id="PF19633">
    <property type="entry name" value="SDG2_C"/>
    <property type="match status" value="1"/>
</dbReference>
<dbReference type="Proteomes" id="UP000326939">
    <property type="component" value="Chromosome 17"/>
</dbReference>
<name>A0A5N5JLN6_9ROSI</name>
<feature type="compositionally biased region" description="Basic and acidic residues" evidence="1">
    <location>
        <begin position="580"/>
        <end position="589"/>
    </location>
</feature>
<feature type="compositionally biased region" description="Basic and acidic residues" evidence="1">
    <location>
        <begin position="601"/>
        <end position="614"/>
    </location>
</feature>
<feature type="compositionally biased region" description="Low complexity" evidence="1">
    <location>
        <begin position="56"/>
        <end position="85"/>
    </location>
</feature>
<dbReference type="Gene3D" id="2.170.270.10">
    <property type="entry name" value="SET domain"/>
    <property type="match status" value="1"/>
</dbReference>
<feature type="region of interest" description="Disordered" evidence="1">
    <location>
        <begin position="1036"/>
        <end position="1058"/>
    </location>
</feature>
<feature type="compositionally biased region" description="Low complexity" evidence="1">
    <location>
        <begin position="1240"/>
        <end position="1250"/>
    </location>
</feature>
<dbReference type="Pfam" id="PF25531">
    <property type="entry name" value="GYF_ATXR3"/>
    <property type="match status" value="2"/>
</dbReference>
<sequence length="2589" mass="292645">MGDGGVACMPLQHSSNNIIMEERFPVQEQPTAAAAAAMTTTATAACGGGKTVDSNSNISSADNTNANTNSNSNNNNNNNNNNGSSGDKKDNGKVNGSSNGVTGKLRKVKRIVKVKKVVRKVVVGEKKGVGLEKKVKVAGGSGSKEVVVLEKKESGLKKDEKSKEVAAEKKESGLKKEEKSKEVAAEKIESGLKKEENSKEVAAEKKETGLKSSGGSKIVENGDGLGSGESKVQSGINNIKEEVEEGELGTLRWPPKGEIENGEFVPTPEKPRRSEIERGEIGSGKWKKLDVEKGEIVSGNKWRKGEAVRDEIEKGEFIPDRWNIKDECGYSKSRGRYDMNSERTPPSGKYSIEDVYRRKELSRSGGMRWESGQERSTRISSKVVDEEGSYKSEYSNDKNHGREYASGNRLKRHVTDSDSTERKHYGDYAISKSRRLSEDGSRYAYSEHYSRHSIERFYKSSSSSRVSSSDKYSSRHHEPTSSSKVVYDRHGHSDRSPHDRPRYYDHRDRSPIRHEKSPYGREKTPFGHERSPYGRERSPYGLERSPYWRDRSPDGHDRSPYGREKSPYGRERSPYVLEKSPYDRSSYYEHRKRSPAYFERSPQDRTRHHDRSDRTSSYLERSPHDQARSNNHREASQKVGASEKRSSQYGNKKQDDKKSQKDPAVKDTELSAKESQDKSSVHTLDGLDEKNAISETCIEEKSESPVINAKESPKVDGPPPDELQSMEEDMDICDTPPHVPVVADTSIGKWFYLDHFGVECGPSKLCELKALVDEGILMSDHFIKHLDSDRWLTIENAVSPFVTVNFHSVVPDVITQLVSPPEAPGNLLADTGDIVQSFSQTGEGVPGNLLQPLACPNHSAVASESLEDLQIDERVGALVEGFSVVPGSEIETIGEALQMKFEHVQWEGWRKAEGFTWHQAATAEQQDQKSNELLGHCDLITKEAVEAWSGSLADKDDGFASSVDSADWFSGRWSCKGGDWKRNDESVQDRFTRRKLVLNDGFPLCHMTKSGCEDPRWQRKDDAYFPSHSRKLDLPPWAFSSTDERNDTGGVSKSTLNKPPIMRGVKGTVLPVVRINACVVQDHVVSENRTKVRGKDRYNSRAARTHSATNDVKRSSVENDSQSKVVNDPDSHGFWKSSASLNTPKDCLCTADELQLNLGEWYYLDGAGHEQGPASFSELQNLADKGTIQKFSSVFRKFDRVWVPITSATETFGASVKSQQSNVELSIGSSGTLSKSQTASNIESNRSSSSFHGLHPQFIGFTRGKLHELVMKSYKNREFAAAINEALDPWIVAKQPPKEIDKHMYLKSELDARAGKRARMQPAQNDEDYEMEEGPLHKDETTFEQLCGDTNFHREESMCSEIEAGSWGLLDGHMLARVFHFLRSDMKSLVFASLTCKKWRAAVSFYKGISIQVDLSSGPPNCTDLMLRSIMNGYNTEKINAMVLAGCKNITSGMLEEILRSFPCLSSIDIRGCAQFMELALRFPNISWLKSRTRISEESNSKLRSLKQISERDDFGELKEYFDSVNKRDSANQLFRRSLYKRSKVFDARKSSSILPRDARMRRWAVKKSENSYRRIEGFLASSLKDIMKENTFDFFVPKLTEIEDRMKSGYYVGHGLRAVKEDISRMCRDAIKVKNRGAGDMNHIITLFFQLATRLEESSKFSHERDELMKSWKDDSSTTLDSASTKHKKKAIEKKYMNRSNGTILTNGSFDVGEYASDREIKKRISKLNRKSMDTGSETSDDQSSEDGRSGSDGTATDTESDLDFRSESRPEDSRGDEYFMTDEDEREWGARMTKASLVPPVTRKYEVIDQYVIVADEEDVQRKMSISLPDDYAEKLDAQKNGTEELDMELPEVKDYKPRKQLGDEVIEQEVYGIDPYTHNLLLDSMPEEVDWPLSQKHMFIEDVLLCTLNKQVRHYTGAGNTPMTYPLQPVVEEIEQTAMEDGDIRTMKICRGILRAIDSRPDDRYVSYRKGLGVVCNKEAGFRDDDFVVEFLGEDHLLCIVAYALCVPANIILYEISALDVCQRKVPVFEGNNHAVVCFPNVFAFAAWYILRGNDLVYPAWKWFEKQDGIRLLQKDSKEPAPEFYNIYLERPKGDADGYDLVVVDAMHKANYASRICHSCKPNCEAKVTAVGGQYQIGIYSVREIQHGEEITFDYNSVTESKEEYEASVCLCGSQVCRGSYLNLTGEGAFQKVLKGWHGLLDRHYLMLEACELNSVSEEDYLDLGRAGLGSCLLGGLPDWVVAYSARLVRFINLERTKLPEEILRHNLEEKRKYFADICIEVERSDAEVQAEGVYNQRLQNLAVTLDKVRYVMRCIFGDPKLAPPPLEKLTPEESVSFLWKEEGSLVEELLQCMSPHMDGEMLNGLKSKINAHDPSDSDDIPKALQKSLLWLRDEVRSLQCTYRCRHDAAADLIHVYAYTKSFFRVREYDAFTSPPVYISPLDLGPKCADKLGGLPHKYQKTYGENYCMGQLIFWHIQTNTEPDFTLAKARKGCLSLPDISSFYAKVQKPSQQRIYGPKTVKMMLERMEKYPQKPWPRDQIWSFKSSPKVFGSPMLDAVLNNSPLDREMVHWLKHRPTVYQAMWDR</sequence>
<dbReference type="PROSITE" id="PS50280">
    <property type="entry name" value="SET"/>
    <property type="match status" value="1"/>
</dbReference>
<feature type="region of interest" description="Disordered" evidence="1">
    <location>
        <begin position="152"/>
        <end position="279"/>
    </location>
</feature>
<feature type="compositionally biased region" description="Basic and acidic residues" evidence="1">
    <location>
        <begin position="1090"/>
        <end position="1099"/>
    </location>
</feature>
<feature type="compositionally biased region" description="Basic and acidic residues" evidence="1">
    <location>
        <begin position="152"/>
        <end position="209"/>
    </location>
</feature>
<comment type="caution">
    <text evidence="3">The sequence shown here is derived from an EMBL/GenBank/DDBJ whole genome shotgun (WGS) entry which is preliminary data.</text>
</comment>
<feature type="compositionally biased region" description="Basic and acidic residues" evidence="1">
    <location>
        <begin position="269"/>
        <end position="279"/>
    </location>
</feature>